<evidence type="ECO:0000259" key="5">
    <source>
        <dbReference type="PROSITE" id="PS51391"/>
    </source>
</evidence>
<evidence type="ECO:0000313" key="6">
    <source>
        <dbReference type="EMBL" id="CAE8730490.1"/>
    </source>
</evidence>
<feature type="region of interest" description="Disordered" evidence="2">
    <location>
        <begin position="482"/>
        <end position="507"/>
    </location>
</feature>
<feature type="domain" description="C3H1-type" evidence="4">
    <location>
        <begin position="640"/>
        <end position="664"/>
    </location>
</feature>
<dbReference type="SUPFAM" id="SSF46565">
    <property type="entry name" value="Chaperone J-domain"/>
    <property type="match status" value="1"/>
</dbReference>
<dbReference type="SUPFAM" id="SSF48464">
    <property type="entry name" value="ENTH/VHS domain"/>
    <property type="match status" value="1"/>
</dbReference>
<dbReference type="CDD" id="cd06257">
    <property type="entry name" value="DnaJ"/>
    <property type="match status" value="1"/>
</dbReference>
<dbReference type="Pfam" id="PF00226">
    <property type="entry name" value="DnaJ"/>
    <property type="match status" value="1"/>
</dbReference>
<dbReference type="InterPro" id="IPR001623">
    <property type="entry name" value="DnaJ_domain"/>
</dbReference>
<feature type="compositionally biased region" description="Polar residues" evidence="2">
    <location>
        <begin position="482"/>
        <end position="495"/>
    </location>
</feature>
<dbReference type="GO" id="GO:0008270">
    <property type="term" value="F:zinc ion binding"/>
    <property type="evidence" value="ECO:0007669"/>
    <property type="project" value="UniProtKB-KW"/>
</dbReference>
<feature type="compositionally biased region" description="Polar residues" evidence="2">
    <location>
        <begin position="354"/>
        <end position="364"/>
    </location>
</feature>
<comment type="caution">
    <text evidence="6">The sequence shown here is derived from an EMBL/GenBank/DDBJ whole genome shotgun (WGS) entry which is preliminary data.</text>
</comment>
<proteinExistence type="predicted"/>
<evidence type="ECO:0000256" key="1">
    <source>
        <dbReference type="PROSITE-ProRule" id="PRU00723"/>
    </source>
</evidence>
<gene>
    <name evidence="6" type="ORF">PGLA2088_LOCUS45762</name>
</gene>
<protein>
    <submittedName>
        <fullName evidence="6">Uncharacterized protein</fullName>
    </submittedName>
</protein>
<feature type="domain" description="CID" evidence="5">
    <location>
        <begin position="62"/>
        <end position="193"/>
    </location>
</feature>
<dbReference type="Proteomes" id="UP000626109">
    <property type="component" value="Unassembled WGS sequence"/>
</dbReference>
<dbReference type="EMBL" id="CAJNNW010035848">
    <property type="protein sequence ID" value="CAE8730490.1"/>
    <property type="molecule type" value="Genomic_DNA"/>
</dbReference>
<dbReference type="InterPro" id="IPR000571">
    <property type="entry name" value="Znf_CCCH"/>
</dbReference>
<dbReference type="PROSITE" id="PS50103">
    <property type="entry name" value="ZF_C3H1"/>
    <property type="match status" value="1"/>
</dbReference>
<dbReference type="PROSITE" id="PS50076">
    <property type="entry name" value="DNAJ_2"/>
    <property type="match status" value="1"/>
</dbReference>
<accession>A0A813LFS8</accession>
<dbReference type="PROSITE" id="PS51391">
    <property type="entry name" value="CID"/>
    <property type="match status" value="1"/>
</dbReference>
<feature type="zinc finger region" description="C3H1-type" evidence="1">
    <location>
        <begin position="640"/>
        <end position="664"/>
    </location>
</feature>
<feature type="region of interest" description="Disordered" evidence="2">
    <location>
        <begin position="591"/>
        <end position="622"/>
    </location>
</feature>
<evidence type="ECO:0000259" key="4">
    <source>
        <dbReference type="PROSITE" id="PS50103"/>
    </source>
</evidence>
<dbReference type="AlphaFoldDB" id="A0A813LFS8"/>
<feature type="region of interest" description="Disordered" evidence="2">
    <location>
        <begin position="319"/>
        <end position="369"/>
    </location>
</feature>
<reference evidence="6" key="1">
    <citation type="submission" date="2021-02" db="EMBL/GenBank/DDBJ databases">
        <authorList>
            <person name="Dougan E. K."/>
            <person name="Rhodes N."/>
            <person name="Thang M."/>
            <person name="Chan C."/>
        </authorList>
    </citation>
    <scope>NUCLEOTIDE SEQUENCE</scope>
</reference>
<dbReference type="Gene3D" id="1.25.40.90">
    <property type="match status" value="1"/>
</dbReference>
<dbReference type="InterPro" id="IPR006569">
    <property type="entry name" value="CID_dom"/>
</dbReference>
<dbReference type="InterPro" id="IPR036869">
    <property type="entry name" value="J_dom_sf"/>
</dbReference>
<keyword evidence="1" id="KW-0479">Metal-binding</keyword>
<feature type="compositionally biased region" description="Polar residues" evidence="2">
    <location>
        <begin position="423"/>
        <end position="434"/>
    </location>
</feature>
<feature type="compositionally biased region" description="Basic and acidic residues" evidence="2">
    <location>
        <begin position="591"/>
        <end position="605"/>
    </location>
</feature>
<name>A0A813LFS8_POLGL</name>
<evidence type="ECO:0000313" key="7">
    <source>
        <dbReference type="Proteomes" id="UP000626109"/>
    </source>
</evidence>
<keyword evidence="1" id="KW-0862">Zinc</keyword>
<feature type="compositionally biased region" description="Basic and acidic residues" evidence="2">
    <location>
        <begin position="319"/>
        <end position="329"/>
    </location>
</feature>
<dbReference type="InterPro" id="IPR008942">
    <property type="entry name" value="ENTH_VHS"/>
</dbReference>
<keyword evidence="1" id="KW-0863">Zinc-finger</keyword>
<feature type="region of interest" description="Disordered" evidence="2">
    <location>
        <begin position="206"/>
        <end position="245"/>
    </location>
</feature>
<feature type="domain" description="J" evidence="3">
    <location>
        <begin position="287"/>
        <end position="351"/>
    </location>
</feature>
<dbReference type="SMART" id="SM00271">
    <property type="entry name" value="DnaJ"/>
    <property type="match status" value="1"/>
</dbReference>
<feature type="compositionally biased region" description="Basic and acidic residues" evidence="2">
    <location>
        <begin position="338"/>
        <end position="351"/>
    </location>
</feature>
<evidence type="ECO:0000256" key="2">
    <source>
        <dbReference type="SAM" id="MobiDB-lite"/>
    </source>
</evidence>
<organism evidence="6 7">
    <name type="scientific">Polarella glacialis</name>
    <name type="common">Dinoflagellate</name>
    <dbReference type="NCBI Taxonomy" id="89957"/>
    <lineage>
        <taxon>Eukaryota</taxon>
        <taxon>Sar</taxon>
        <taxon>Alveolata</taxon>
        <taxon>Dinophyceae</taxon>
        <taxon>Suessiales</taxon>
        <taxon>Suessiaceae</taxon>
        <taxon>Polarella</taxon>
    </lineage>
</organism>
<sequence>MQDAPWTCQYPGCRSSAAQLAELALRRPDGFPHDEDPSIRVCTVCRRLPLKGAGQDGDEDPLDTGFLAGIKEELSSIEENEKNIQALSQVFRFYAKNAKQLSQVLFDFATKQCFPWELIHALHLLDDILLMDNSGRYRAELAGRIEAIAVHSFRKVSEPEKREVARMLHAWQELKIFEKGILEAMKSTIRALGAVASRLLDEAAAEAADDEDEVAAPRADGEASPPSDMPPGSANAAAPPAPKRQKVVVQAVGKPNGVAAPAAVAPKVTSERVLALIERVISIPLERPFELLGIAKDGTQGHDIRKAYRRIALLIHPDKNPGLESKCQEGPKAGDVGTQKKADKKPEEAAGEKTQASEQGSSVGQPCHGIHQNESEWWAPGVVLKAFPHHFPVAFNPFQVLMEDFQEEPQREEEQPQCVPGTQGETKGKSTSMGKSGFASKPKQVAHKRATGVSIACQTDEQQEQLGSEASGKHRLGASTEGIQTEASTTTQSGLAGSPAGEPEKYQLWSDDDQDSVQEDGQIPSASTCLDERVQQQVERHGPASSDVVPGLISYEIYVLQNDLVLDYEESFHQWDKAMLQIRTDLRLAQDRENKDGQDATRAEDDASMPGEESPQQGSCSSGLSLLDKMEAHRLGVCVPCKYFAWKVDGCRQGDNCSRCHFCTVDGAKSRKRQLRAEARQLKATAEAGTQCGNDQVEVQKDCGMFLSAADMGLQFRPSVKVQLTFAHCPDVNEASKGLPRRASAPPPEDAITSEVVASVPGQECPEQDSCLSDLPPTDKMEAHRLGVCVPCIYFAWKADGCRQGDNCNWCHVCTAEEAQSRRRQLRADAKKKQSKATTRAGKQCGNDQVEVQKAWFDQPNHAHPNMEYGARKQLA</sequence>
<feature type="region of interest" description="Disordered" evidence="2">
    <location>
        <begin position="406"/>
        <end position="445"/>
    </location>
</feature>
<evidence type="ECO:0000259" key="3">
    <source>
        <dbReference type="PROSITE" id="PS50076"/>
    </source>
</evidence>
<dbReference type="Pfam" id="PF04818">
    <property type="entry name" value="CID"/>
    <property type="match status" value="1"/>
</dbReference>
<dbReference type="Gene3D" id="1.10.287.110">
    <property type="entry name" value="DnaJ domain"/>
    <property type="match status" value="1"/>
</dbReference>
<feature type="region of interest" description="Disordered" evidence="2">
    <location>
        <begin position="826"/>
        <end position="847"/>
    </location>
</feature>